<accession>A0A1Y1T829</accession>
<comment type="caution">
    <text evidence="1">The sequence shown here is derived from an EMBL/GenBank/DDBJ whole genome shotgun (WGS) entry which is preliminary data.</text>
</comment>
<dbReference type="NCBIfam" id="TIGR03781">
    <property type="entry name" value="Bac_Flav_CT_K"/>
    <property type="match status" value="1"/>
</dbReference>
<evidence type="ECO:0000313" key="2">
    <source>
        <dbReference type="Proteomes" id="UP000192746"/>
    </source>
</evidence>
<gene>
    <name evidence="1" type="ORF">IIF7_00570</name>
</gene>
<dbReference type="InterPro" id="IPR022276">
    <property type="entry name" value="Conjug_transposon_TraK"/>
</dbReference>
<evidence type="ECO:0000313" key="1">
    <source>
        <dbReference type="EMBL" id="ORL47211.1"/>
    </source>
</evidence>
<dbReference type="OrthoDB" id="1039148at2"/>
<organism evidence="1 2">
    <name type="scientific">Zunongwangia atlantica 22II14-10F7</name>
    <dbReference type="NCBI Taxonomy" id="1185767"/>
    <lineage>
        <taxon>Bacteria</taxon>
        <taxon>Pseudomonadati</taxon>
        <taxon>Bacteroidota</taxon>
        <taxon>Flavobacteriia</taxon>
        <taxon>Flavobacteriales</taxon>
        <taxon>Flavobacteriaceae</taxon>
        <taxon>Zunongwangia</taxon>
    </lineage>
</organism>
<sequence length="207" mass="23658">MFKKMKNIDTAFRHIRGFTMLIIIGSVLLSCFALYKSFSLVSEMQDRIYILANGKALEAYSAGRKDNIPVEARDHVKTFHQLFFTLDPDDKAIEMNITKALYLADGSAKRIYDDLKENGYYAGLISGNVNQTIHVDSVAVDINEYPYRFRCYATQRIVRPTSITTRSLITEGALRNVSRSDNNPHGFLIERWATIANKDLKTTARRY</sequence>
<protein>
    <recommendedName>
        <fullName evidence="3">Conjugative transposon protein TraK</fullName>
    </recommendedName>
</protein>
<name>A0A1Y1T829_9FLAO</name>
<reference evidence="1 2" key="1">
    <citation type="submission" date="2013-04" db="EMBL/GenBank/DDBJ databases">
        <title>Zunongwangia sp. 22II14-10F7 Genome Sequencing.</title>
        <authorList>
            <person name="Lai Q."/>
            <person name="Shao Z."/>
        </authorList>
    </citation>
    <scope>NUCLEOTIDE SEQUENCE [LARGE SCALE GENOMIC DNA]</scope>
    <source>
        <strain evidence="1 2">22II14-10F7</strain>
    </source>
</reference>
<dbReference type="EMBL" id="ARYN01000001">
    <property type="protein sequence ID" value="ORL47211.1"/>
    <property type="molecule type" value="Genomic_DNA"/>
</dbReference>
<keyword evidence="2" id="KW-1185">Reference proteome</keyword>
<proteinExistence type="predicted"/>
<dbReference type="STRING" id="1185767.IIF7_00570"/>
<dbReference type="AlphaFoldDB" id="A0A1Y1T829"/>
<evidence type="ECO:0008006" key="3">
    <source>
        <dbReference type="Google" id="ProtNLM"/>
    </source>
</evidence>
<dbReference type="PROSITE" id="PS51257">
    <property type="entry name" value="PROKAR_LIPOPROTEIN"/>
    <property type="match status" value="1"/>
</dbReference>
<dbReference type="Proteomes" id="UP000192746">
    <property type="component" value="Unassembled WGS sequence"/>
</dbReference>